<organism evidence="1">
    <name type="scientific">viral metagenome</name>
    <dbReference type="NCBI Taxonomy" id="1070528"/>
    <lineage>
        <taxon>unclassified sequences</taxon>
        <taxon>metagenomes</taxon>
        <taxon>organismal metagenomes</taxon>
    </lineage>
</organism>
<protein>
    <submittedName>
        <fullName evidence="1">Uncharacterized protein</fullName>
    </submittedName>
</protein>
<dbReference type="AlphaFoldDB" id="A0A6C0K7K9"/>
<sequence>MFKVGNTWHVVKRPADIPAAWIMVKEGKTANAAMVEWNARQRKIARVLYPDIDNTKDALKH</sequence>
<name>A0A6C0K7K9_9ZZZZ</name>
<reference evidence="1" key="1">
    <citation type="journal article" date="2020" name="Nature">
        <title>Giant virus diversity and host interactions through global metagenomics.</title>
        <authorList>
            <person name="Schulz F."/>
            <person name="Roux S."/>
            <person name="Paez-Espino D."/>
            <person name="Jungbluth S."/>
            <person name="Walsh D.A."/>
            <person name="Denef V.J."/>
            <person name="McMahon K.D."/>
            <person name="Konstantinidis K.T."/>
            <person name="Eloe-Fadrosh E.A."/>
            <person name="Kyrpides N.C."/>
            <person name="Woyke T."/>
        </authorList>
    </citation>
    <scope>NUCLEOTIDE SEQUENCE</scope>
    <source>
        <strain evidence="1">GVMAG-S-1101176-114</strain>
    </source>
</reference>
<proteinExistence type="predicted"/>
<evidence type="ECO:0000313" key="1">
    <source>
        <dbReference type="EMBL" id="QHU13056.1"/>
    </source>
</evidence>
<accession>A0A6C0K7K9</accession>
<dbReference type="EMBL" id="MN740813">
    <property type="protein sequence ID" value="QHU13056.1"/>
    <property type="molecule type" value="Genomic_DNA"/>
</dbReference>